<comment type="caution">
    <text evidence="3">The sequence shown here is derived from an EMBL/GenBank/DDBJ whole genome shotgun (WGS) entry which is preliminary data.</text>
</comment>
<evidence type="ECO:0000256" key="1">
    <source>
        <dbReference type="SAM" id="MobiDB-lite"/>
    </source>
</evidence>
<dbReference type="Pfam" id="PF01663">
    <property type="entry name" value="Phosphodiest"/>
    <property type="match status" value="1"/>
</dbReference>
<proteinExistence type="predicted"/>
<feature type="region of interest" description="Disordered" evidence="1">
    <location>
        <begin position="512"/>
        <end position="531"/>
    </location>
</feature>
<dbReference type="RefSeq" id="WP_378586185.1">
    <property type="nucleotide sequence ID" value="NZ_JBHSKD010000002.1"/>
</dbReference>
<reference evidence="4" key="1">
    <citation type="journal article" date="2019" name="Int. J. Syst. Evol. Microbiol.">
        <title>The Global Catalogue of Microorganisms (GCM) 10K type strain sequencing project: providing services to taxonomists for standard genome sequencing and annotation.</title>
        <authorList>
            <consortium name="The Broad Institute Genomics Platform"/>
            <consortium name="The Broad Institute Genome Sequencing Center for Infectious Disease"/>
            <person name="Wu L."/>
            <person name="Ma J."/>
        </authorList>
    </citation>
    <scope>NUCLEOTIDE SEQUENCE [LARGE SCALE GENOMIC DNA]</scope>
    <source>
        <strain evidence="4">DFY41</strain>
    </source>
</reference>
<feature type="region of interest" description="Disordered" evidence="1">
    <location>
        <begin position="1"/>
        <end position="23"/>
    </location>
</feature>
<protein>
    <submittedName>
        <fullName evidence="3">Alkaline phosphatase family protein</fullName>
    </submittedName>
</protein>
<evidence type="ECO:0000313" key="4">
    <source>
        <dbReference type="Proteomes" id="UP001596087"/>
    </source>
</evidence>
<feature type="transmembrane region" description="Helical" evidence="2">
    <location>
        <begin position="62"/>
        <end position="81"/>
    </location>
</feature>
<feature type="transmembrane region" description="Helical" evidence="2">
    <location>
        <begin position="88"/>
        <end position="112"/>
    </location>
</feature>
<feature type="transmembrane region" description="Helical" evidence="2">
    <location>
        <begin position="124"/>
        <end position="145"/>
    </location>
</feature>
<dbReference type="EMBL" id="JBHSKD010000002">
    <property type="protein sequence ID" value="MFC5175432.1"/>
    <property type="molecule type" value="Genomic_DNA"/>
</dbReference>
<organism evidence="3 4">
    <name type="scientific">Nocardioides taihuensis</name>
    <dbReference type="NCBI Taxonomy" id="1835606"/>
    <lineage>
        <taxon>Bacteria</taxon>
        <taxon>Bacillati</taxon>
        <taxon>Actinomycetota</taxon>
        <taxon>Actinomycetes</taxon>
        <taxon>Propionibacteriales</taxon>
        <taxon>Nocardioidaceae</taxon>
        <taxon>Nocardioides</taxon>
    </lineage>
</organism>
<evidence type="ECO:0000313" key="3">
    <source>
        <dbReference type="EMBL" id="MFC5175432.1"/>
    </source>
</evidence>
<feature type="transmembrane region" description="Helical" evidence="2">
    <location>
        <begin position="38"/>
        <end position="56"/>
    </location>
</feature>
<dbReference type="Gene3D" id="3.40.720.10">
    <property type="entry name" value="Alkaline Phosphatase, subunit A"/>
    <property type="match status" value="1"/>
</dbReference>
<dbReference type="Proteomes" id="UP001596087">
    <property type="component" value="Unassembled WGS sequence"/>
</dbReference>
<dbReference type="InterPro" id="IPR002591">
    <property type="entry name" value="Phosphodiest/P_Trfase"/>
</dbReference>
<gene>
    <name evidence="3" type="ORF">ACFPGP_02030</name>
</gene>
<keyword evidence="2" id="KW-1133">Transmembrane helix</keyword>
<keyword evidence="4" id="KW-1185">Reference proteome</keyword>
<keyword evidence="2" id="KW-0472">Membrane</keyword>
<dbReference type="InterPro" id="IPR017850">
    <property type="entry name" value="Alkaline_phosphatase_core_sf"/>
</dbReference>
<evidence type="ECO:0000256" key="2">
    <source>
        <dbReference type="SAM" id="Phobius"/>
    </source>
</evidence>
<keyword evidence="2" id="KW-0812">Transmembrane</keyword>
<sequence length="720" mass="76234">MASPSPSTPADSPAGPAAPAGRPTSHWWRLTWGDLGRALIALVGAVIGIQLASWIVPGFDVGGLGNAVVVAINVFVWGIILRPLMVRLAVLLGAIGTLLIGLFGQAIIIFIAVWDVDGKNDVTVLSALIASWIVAAVSTLLTYLATAGTDDAVTASFLRRARRRSHTVSDPDVDGILFVQADGVPWPVLDWCIRAGTLPTLSRWIRSGSHEMAEWRPKLPATTPASQMGILHGTIEGIPAFRWVDRAEGRVYVANKPADAKLIEASHSDGRGLLVDDGVSVSNLFTGDAPWAYATMSAMGRSQETKETRMALSQFLASPVGLSRSIPKLVAEVFQERFQSRRAIRRDIRPRVHRGWGFVGERAALTGVLRDVNTAMVADAMLKGRRSIYVDYVDYDAVAHHAGVLRPESMAALEGIDSVLAQLEQVAAVAPRKYHIVVLSDHGQSQGAIFSDRYGEDLATLVSRLADADVVAAGDNHEGVGSLNAVIAGSSSDDTVMGRALGRTSDRVAEGSLKGATDAAAVEQSEATTPAETEGADRFIVFGSGNLGLVYVAGEKHRLTLQELTERFPALVPGLVAHEGVAFAVVDTADHGPVVLGKGGEHRVRTGEVVGEDPLAGFGDHAPAFVLRAASMPEAPDIYVNSLVDDLGEVAAFEGLVGCHGGLGGWQDRAMIVWPRELPGPAEMIVGADAVHRVLVGWLERLGHRTGLREQATDAAQAGG</sequence>
<dbReference type="SUPFAM" id="SSF53649">
    <property type="entry name" value="Alkaline phosphatase-like"/>
    <property type="match status" value="1"/>
</dbReference>
<name>A0ABW0BEN0_9ACTN</name>
<accession>A0ABW0BEN0</accession>